<organism evidence="2 3">
    <name type="scientific">Streptomyces chartreusis</name>
    <dbReference type="NCBI Taxonomy" id="1969"/>
    <lineage>
        <taxon>Bacteria</taxon>
        <taxon>Bacillati</taxon>
        <taxon>Actinomycetota</taxon>
        <taxon>Actinomycetes</taxon>
        <taxon>Kitasatosporales</taxon>
        <taxon>Streptomycetaceae</taxon>
        <taxon>Streptomyces</taxon>
    </lineage>
</organism>
<name>A0A7H8TLB4_STRCX</name>
<sequence length="181" mass="20248">MQSRQARYPSNHHPAVRGDILTLMEEDLQLGVIVLTRIGQLERAELTGKPLEARVGLPDLSDCRVLRFDTQEHDPGWRNITAVTGAHLPERDLEAAAAPPPRYCILYRLQDPVEGPDRRLHLQVLAVAASLEAAVYRLAGTRLNRPQVVRGPRRPARHDASREQAQREARQSASRSGRGHT</sequence>
<dbReference type="Proteomes" id="UP000509418">
    <property type="component" value="Chromosome"/>
</dbReference>
<dbReference type="AlphaFoldDB" id="A0A7H8TLB4"/>
<dbReference type="RefSeq" id="WP_176578472.1">
    <property type="nucleotide sequence ID" value="NZ_CBDRGH010000022.1"/>
</dbReference>
<evidence type="ECO:0000313" key="3">
    <source>
        <dbReference type="Proteomes" id="UP000509418"/>
    </source>
</evidence>
<evidence type="ECO:0000256" key="1">
    <source>
        <dbReference type="SAM" id="MobiDB-lite"/>
    </source>
</evidence>
<keyword evidence="3" id="KW-1185">Reference proteome</keyword>
<evidence type="ECO:0000313" key="2">
    <source>
        <dbReference type="EMBL" id="QKZ23858.1"/>
    </source>
</evidence>
<feature type="compositionally biased region" description="Basic and acidic residues" evidence="1">
    <location>
        <begin position="157"/>
        <end position="170"/>
    </location>
</feature>
<reference evidence="2 3" key="1">
    <citation type="submission" date="2020-06" db="EMBL/GenBank/DDBJ databases">
        <title>Genome mining for natural products.</title>
        <authorList>
            <person name="Zhang B."/>
            <person name="Shi J."/>
            <person name="Ge H."/>
        </authorList>
    </citation>
    <scope>NUCLEOTIDE SEQUENCE [LARGE SCALE GENOMIC DNA]</scope>
    <source>
        <strain evidence="2 3">NA02069</strain>
    </source>
</reference>
<proteinExistence type="predicted"/>
<protein>
    <submittedName>
        <fullName evidence="2">Uncharacterized protein</fullName>
    </submittedName>
</protein>
<feature type="region of interest" description="Disordered" evidence="1">
    <location>
        <begin position="146"/>
        <end position="181"/>
    </location>
</feature>
<dbReference type="EMBL" id="CP056041">
    <property type="protein sequence ID" value="QKZ23858.1"/>
    <property type="molecule type" value="Genomic_DNA"/>
</dbReference>
<accession>A0A7H8TLB4</accession>
<gene>
    <name evidence="2" type="ORF">HUT05_44790</name>
</gene>